<dbReference type="EMBL" id="UAVL01000001">
    <property type="protein sequence ID" value="SQA61221.1"/>
    <property type="molecule type" value="Genomic_DNA"/>
</dbReference>
<accession>A0AB38FTS8</accession>
<organism evidence="1 2">
    <name type="scientific">Yokenella regensburgei</name>
    <dbReference type="NCBI Taxonomy" id="158877"/>
    <lineage>
        <taxon>Bacteria</taxon>
        <taxon>Pseudomonadati</taxon>
        <taxon>Pseudomonadota</taxon>
        <taxon>Gammaproteobacteria</taxon>
        <taxon>Enterobacterales</taxon>
        <taxon>Enterobacteriaceae</taxon>
        <taxon>Yokenella</taxon>
    </lineage>
</organism>
<name>A0AB38FTS8_9ENTR</name>
<dbReference type="Proteomes" id="UP000251313">
    <property type="component" value="Unassembled WGS sequence"/>
</dbReference>
<evidence type="ECO:0000313" key="2">
    <source>
        <dbReference type="Proteomes" id="UP000251313"/>
    </source>
</evidence>
<sequence>MFIIRLHIHFPHQQEDKETGRNCITIRRWDGTSLRLLLSYNAIIDTNKGLIDAHSRAITCGSMSGCQCFQKTQETPGLGKKLCGQR</sequence>
<dbReference type="AlphaFoldDB" id="A0AB38FTS8"/>
<reference evidence="1 2" key="1">
    <citation type="submission" date="2018-06" db="EMBL/GenBank/DDBJ databases">
        <authorList>
            <consortium name="Pathogen Informatics"/>
            <person name="Doyle S."/>
        </authorList>
    </citation>
    <scope>NUCLEOTIDE SEQUENCE [LARGE SCALE GENOMIC DNA]</scope>
    <source>
        <strain evidence="1 2">NCTC11967</strain>
    </source>
</reference>
<comment type="caution">
    <text evidence="1">The sequence shown here is derived from an EMBL/GenBank/DDBJ whole genome shotgun (WGS) entry which is preliminary data.</text>
</comment>
<proteinExistence type="predicted"/>
<gene>
    <name evidence="1" type="ORF">NCTC11967_01113</name>
</gene>
<protein>
    <submittedName>
        <fullName evidence="1">Uncharacterized protein</fullName>
    </submittedName>
</protein>
<evidence type="ECO:0000313" key="1">
    <source>
        <dbReference type="EMBL" id="SQA61221.1"/>
    </source>
</evidence>